<organism evidence="2 3">
    <name type="scientific">Trema orientale</name>
    <name type="common">Charcoal tree</name>
    <name type="synonym">Celtis orientalis</name>
    <dbReference type="NCBI Taxonomy" id="63057"/>
    <lineage>
        <taxon>Eukaryota</taxon>
        <taxon>Viridiplantae</taxon>
        <taxon>Streptophyta</taxon>
        <taxon>Embryophyta</taxon>
        <taxon>Tracheophyta</taxon>
        <taxon>Spermatophyta</taxon>
        <taxon>Magnoliopsida</taxon>
        <taxon>eudicotyledons</taxon>
        <taxon>Gunneridae</taxon>
        <taxon>Pentapetalae</taxon>
        <taxon>rosids</taxon>
        <taxon>fabids</taxon>
        <taxon>Rosales</taxon>
        <taxon>Cannabaceae</taxon>
        <taxon>Trema</taxon>
    </lineage>
</organism>
<sequence length="93" mass="10247">MAIGHLQKVLTTLGKWSGAKATRSYLNFSISPKELAGLEVDLYGSGEDSDQVQEAAKKLELAVFEFIPGVITLILFFMSNLSQLLSNFLSFFN</sequence>
<dbReference type="EMBL" id="JXTC01000016">
    <property type="protein sequence ID" value="PON99896.1"/>
    <property type="molecule type" value="Genomic_DNA"/>
</dbReference>
<protein>
    <submittedName>
        <fullName evidence="2">Uncharacterized protein</fullName>
    </submittedName>
</protein>
<gene>
    <name evidence="2" type="ORF">TorRG33x02_043140</name>
</gene>
<keyword evidence="1" id="KW-1133">Transmembrane helix</keyword>
<dbReference type="Proteomes" id="UP000237000">
    <property type="component" value="Unassembled WGS sequence"/>
</dbReference>
<comment type="caution">
    <text evidence="2">The sequence shown here is derived from an EMBL/GenBank/DDBJ whole genome shotgun (WGS) entry which is preliminary data.</text>
</comment>
<name>A0A2P5FQ47_TREOI</name>
<evidence type="ECO:0000313" key="3">
    <source>
        <dbReference type="Proteomes" id="UP000237000"/>
    </source>
</evidence>
<dbReference type="AlphaFoldDB" id="A0A2P5FQ47"/>
<dbReference type="InParanoid" id="A0A2P5FQ47"/>
<evidence type="ECO:0000256" key="1">
    <source>
        <dbReference type="SAM" id="Phobius"/>
    </source>
</evidence>
<evidence type="ECO:0000313" key="2">
    <source>
        <dbReference type="EMBL" id="PON99896.1"/>
    </source>
</evidence>
<keyword evidence="1" id="KW-0472">Membrane</keyword>
<accession>A0A2P5FQ47</accession>
<keyword evidence="1" id="KW-0812">Transmembrane</keyword>
<proteinExistence type="predicted"/>
<reference evidence="3" key="1">
    <citation type="submission" date="2016-06" db="EMBL/GenBank/DDBJ databases">
        <title>Parallel loss of symbiosis genes in relatives of nitrogen-fixing non-legume Parasponia.</title>
        <authorList>
            <person name="Van Velzen R."/>
            <person name="Holmer R."/>
            <person name="Bu F."/>
            <person name="Rutten L."/>
            <person name="Van Zeijl A."/>
            <person name="Liu W."/>
            <person name="Santuari L."/>
            <person name="Cao Q."/>
            <person name="Sharma T."/>
            <person name="Shen D."/>
            <person name="Roswanjaya Y."/>
            <person name="Wardhani T."/>
            <person name="Kalhor M.S."/>
            <person name="Jansen J."/>
            <person name="Van den Hoogen J."/>
            <person name="Gungor B."/>
            <person name="Hartog M."/>
            <person name="Hontelez J."/>
            <person name="Verver J."/>
            <person name="Yang W.-C."/>
            <person name="Schijlen E."/>
            <person name="Repin R."/>
            <person name="Schilthuizen M."/>
            <person name="Schranz E."/>
            <person name="Heidstra R."/>
            <person name="Miyata K."/>
            <person name="Fedorova E."/>
            <person name="Kohlen W."/>
            <person name="Bisseling T."/>
            <person name="Smit S."/>
            <person name="Geurts R."/>
        </authorList>
    </citation>
    <scope>NUCLEOTIDE SEQUENCE [LARGE SCALE GENOMIC DNA]</scope>
    <source>
        <strain evidence="3">cv. RG33-2</strain>
    </source>
</reference>
<keyword evidence="3" id="KW-1185">Reference proteome</keyword>
<feature type="transmembrane region" description="Helical" evidence="1">
    <location>
        <begin position="61"/>
        <end position="81"/>
    </location>
</feature>